<dbReference type="AlphaFoldDB" id="A0A367ZI91"/>
<evidence type="ECO:0000313" key="2">
    <source>
        <dbReference type="EMBL" id="RCK77796.1"/>
    </source>
</evidence>
<sequence>MPRAVRIILSSIYEQGFFEVSFELRKGHSPHAAIREWHKRLAGLKATWVSDANISGSLASINHWMLIDLLRQRRHGDTLVRLVGKWRKAGSQLPSSTRESRRYSNPRA</sequence>
<evidence type="ECO:0000313" key="3">
    <source>
        <dbReference type="Proteomes" id="UP000252355"/>
    </source>
</evidence>
<comment type="caution">
    <text evidence="2">The sequence shown here is derived from an EMBL/GenBank/DDBJ whole genome shotgun (WGS) entry which is preliminary data.</text>
</comment>
<evidence type="ECO:0000256" key="1">
    <source>
        <dbReference type="SAM" id="MobiDB-lite"/>
    </source>
</evidence>
<protein>
    <submittedName>
        <fullName evidence="2">Uncharacterized protein</fullName>
    </submittedName>
</protein>
<reference evidence="2 3" key="1">
    <citation type="submission" date="2018-05" db="EMBL/GenBank/DDBJ databases">
        <title>A metagenomic window into the 2 km-deep terrestrial subsurface aquifer revealed taxonomically and functionally diverse microbial community comprising novel uncultured bacterial lineages.</title>
        <authorList>
            <person name="Kadnikov V.V."/>
            <person name="Mardanov A.V."/>
            <person name="Beletsky A.V."/>
            <person name="Banks D."/>
            <person name="Pimenov N.V."/>
            <person name="Frank Y.A."/>
            <person name="Karnachuk O.V."/>
            <person name="Ravin N.V."/>
        </authorList>
    </citation>
    <scope>NUCLEOTIDE SEQUENCE [LARGE SCALE GENOMIC DNA]</scope>
    <source>
        <strain evidence="2">BY5</strain>
    </source>
</reference>
<proteinExistence type="predicted"/>
<dbReference type="Proteomes" id="UP000252355">
    <property type="component" value="Unassembled WGS sequence"/>
</dbReference>
<accession>A0A367ZI91</accession>
<organism evidence="2 3">
    <name type="scientific">Candidatus Ozemobacter sibiricus</name>
    <dbReference type="NCBI Taxonomy" id="2268124"/>
    <lineage>
        <taxon>Bacteria</taxon>
        <taxon>Candidatus Ozemobacteria</taxon>
        <taxon>Candidatus Ozemobacterales</taxon>
        <taxon>Candidatus Ozemobacteraceae</taxon>
        <taxon>Candidatus Ozemobacter</taxon>
    </lineage>
</organism>
<dbReference type="EMBL" id="QOQW01000033">
    <property type="protein sequence ID" value="RCK77796.1"/>
    <property type="molecule type" value="Genomic_DNA"/>
</dbReference>
<gene>
    <name evidence="2" type="ORF">OZSIB_2854</name>
</gene>
<name>A0A367ZI91_9BACT</name>
<feature type="region of interest" description="Disordered" evidence="1">
    <location>
        <begin position="89"/>
        <end position="108"/>
    </location>
</feature>